<dbReference type="InterPro" id="IPR000195">
    <property type="entry name" value="Rab-GAP-TBC_dom"/>
</dbReference>
<organism evidence="2 3">
    <name type="scientific">Encephalitozoon romaleae (strain SJ-2008)</name>
    <name type="common">Microsporidian parasite</name>
    <dbReference type="NCBI Taxonomy" id="1178016"/>
    <lineage>
        <taxon>Eukaryota</taxon>
        <taxon>Fungi</taxon>
        <taxon>Fungi incertae sedis</taxon>
        <taxon>Microsporidia</taxon>
        <taxon>Unikaryonidae</taxon>
        <taxon>Encephalitozoon</taxon>
    </lineage>
</organism>
<accession>I6ZSV6</accession>
<dbReference type="KEGG" id="ero:EROM_030450"/>
<sequence>MDFYKKRERTVLHSLISKQISPTDSTPLNVHEVKKYCYYGFSNASLRPKYWKVFLGYYSKNKFRTEMFLRNMRNSYSFYAGRVGNKFEGKEECYKVIENDVSRTFIKPRVDYEGPGEKERYCEFLDGTSENSEETHRDVIKRILKCYAMSNSSVRYVQGMNLVLIAIYYVLYLSDDEEDRKYCEEDSFFCFNSLMAEIGDNFIRDLDRCNGGIMHRMSVVMEIVKKADGELYGVMRRKGLTEEGFHMKWILLMFMSCFEIEDVIWLWDRLLSDTYRFEMVLYCCASAIIIMRNVIIQEDFDVCMELLQKPSVVGVETMFNVADHLRRKSSGTSKDG</sequence>
<dbReference type="EMBL" id="CP003520">
    <property type="protein sequence ID" value="AFN82666.1"/>
    <property type="molecule type" value="Genomic_DNA"/>
</dbReference>
<protein>
    <recommendedName>
        <fullName evidence="1">Rab-GAP TBC domain-containing protein</fullName>
    </recommendedName>
</protein>
<dbReference type="PANTHER" id="PTHR22957:SF27">
    <property type="entry name" value="TBC1 DOMAIN FAMILY MEMBER 13"/>
    <property type="match status" value="1"/>
</dbReference>
<name>I6ZSV6_ENCRO</name>
<dbReference type="Gene3D" id="1.10.8.270">
    <property type="entry name" value="putative rabgap domain of human tbc1 domain family member 14 like domains"/>
    <property type="match status" value="1"/>
</dbReference>
<dbReference type="SMART" id="SM00164">
    <property type="entry name" value="TBC"/>
    <property type="match status" value="1"/>
</dbReference>
<dbReference type="HOGENOM" id="CLU_018687_0_1_1"/>
<evidence type="ECO:0000313" key="2">
    <source>
        <dbReference type="EMBL" id="AFN82666.1"/>
    </source>
</evidence>
<gene>
    <name evidence="2" type="ordered locus">EROM_030450</name>
</gene>
<dbReference type="RefSeq" id="XP_009264163.1">
    <property type="nucleotide sequence ID" value="XM_009265888.1"/>
</dbReference>
<evidence type="ECO:0000313" key="3">
    <source>
        <dbReference type="Proteomes" id="UP000010094"/>
    </source>
</evidence>
<dbReference type="Gene3D" id="1.10.472.80">
    <property type="entry name" value="Ypt/Rab-GAP domain of gyp1p, domain 3"/>
    <property type="match status" value="1"/>
</dbReference>
<dbReference type="PROSITE" id="PS50086">
    <property type="entry name" value="TBC_RABGAP"/>
    <property type="match status" value="1"/>
</dbReference>
<dbReference type="GO" id="GO:0006886">
    <property type="term" value="P:intracellular protein transport"/>
    <property type="evidence" value="ECO:0007669"/>
    <property type="project" value="TreeGrafter"/>
</dbReference>
<feature type="domain" description="Rab-GAP TBC" evidence="1">
    <location>
        <begin position="41"/>
        <end position="274"/>
    </location>
</feature>
<reference evidence="2 3" key="1">
    <citation type="journal article" date="2012" name="Proc. Natl. Acad. Sci. U.S.A.">
        <title>Gain and loss of multiple functionally related, horizontally transferred genes in the reduced genomes of two microsporidian parasites.</title>
        <authorList>
            <person name="Pombert J.-F."/>
            <person name="Selman M."/>
            <person name="Burki F."/>
            <person name="Bardell F.T."/>
            <person name="Farinelli L."/>
            <person name="Solter L.F."/>
            <person name="Whitman D.W."/>
            <person name="Weiss L.M."/>
            <person name="Corradi N."/>
            <person name="Keeling P.J."/>
        </authorList>
    </citation>
    <scope>NUCLEOTIDE SEQUENCE [LARGE SCALE GENOMIC DNA]</scope>
    <source>
        <strain evidence="2 3">SJ-2008</strain>
    </source>
</reference>
<dbReference type="VEuPathDB" id="MicrosporidiaDB:EROM_030450"/>
<dbReference type="Proteomes" id="UP000010094">
    <property type="component" value="Chromosome III"/>
</dbReference>
<dbReference type="SUPFAM" id="SSF47923">
    <property type="entry name" value="Ypt/Rab-GAP domain of gyp1p"/>
    <property type="match status" value="2"/>
</dbReference>
<dbReference type="GeneID" id="20520956"/>
<keyword evidence="3" id="KW-1185">Reference proteome</keyword>
<dbReference type="PANTHER" id="PTHR22957">
    <property type="entry name" value="TBC1 DOMAIN FAMILY MEMBER GTPASE-ACTIVATING PROTEIN"/>
    <property type="match status" value="1"/>
</dbReference>
<dbReference type="InterPro" id="IPR035969">
    <property type="entry name" value="Rab-GAP_TBC_sf"/>
</dbReference>
<proteinExistence type="predicted"/>
<dbReference type="AlphaFoldDB" id="I6ZSV6"/>
<dbReference type="GO" id="GO:0005096">
    <property type="term" value="F:GTPase activator activity"/>
    <property type="evidence" value="ECO:0007669"/>
    <property type="project" value="TreeGrafter"/>
</dbReference>
<dbReference type="OrthoDB" id="27140at2759"/>
<evidence type="ECO:0000259" key="1">
    <source>
        <dbReference type="PROSITE" id="PS50086"/>
    </source>
</evidence>
<dbReference type="Pfam" id="PF00566">
    <property type="entry name" value="RabGAP-TBC"/>
    <property type="match status" value="1"/>
</dbReference>